<keyword evidence="2" id="KW-0597">Phosphoprotein</keyword>
<feature type="domain" description="HPt" evidence="4">
    <location>
        <begin position="158"/>
        <end position="259"/>
    </location>
</feature>
<dbReference type="GO" id="GO:0000160">
    <property type="term" value="P:phosphorelay signal transduction system"/>
    <property type="evidence" value="ECO:0007669"/>
    <property type="project" value="InterPro"/>
</dbReference>
<feature type="modified residue" description="Phosphohistidine" evidence="1">
    <location>
        <position position="197"/>
    </location>
</feature>
<protein>
    <submittedName>
        <fullName evidence="5">Response regulator receiver and Hpt phospho transfer protein</fullName>
    </submittedName>
</protein>
<feature type="domain" description="Response regulatory" evidence="3">
    <location>
        <begin position="12"/>
        <end position="128"/>
    </location>
</feature>
<dbReference type="Gene3D" id="1.20.120.160">
    <property type="entry name" value="HPT domain"/>
    <property type="match status" value="1"/>
</dbReference>
<accession>C7LQS1</accession>
<evidence type="ECO:0000259" key="4">
    <source>
        <dbReference type="PROSITE" id="PS50894"/>
    </source>
</evidence>
<dbReference type="PROSITE" id="PS50894">
    <property type="entry name" value="HPT"/>
    <property type="match status" value="1"/>
</dbReference>
<dbReference type="Proteomes" id="UP000002216">
    <property type="component" value="Chromosome"/>
</dbReference>
<dbReference type="HOGENOM" id="CLU_1072525_0_0_7"/>
<dbReference type="InterPro" id="IPR036641">
    <property type="entry name" value="HPT_dom_sf"/>
</dbReference>
<dbReference type="SUPFAM" id="SSF47226">
    <property type="entry name" value="Histidine-containing phosphotransfer domain, HPT domain"/>
    <property type="match status" value="1"/>
</dbReference>
<evidence type="ECO:0000313" key="5">
    <source>
        <dbReference type="EMBL" id="ACU89150.1"/>
    </source>
</evidence>
<dbReference type="CDD" id="cd00088">
    <property type="entry name" value="HPT"/>
    <property type="match status" value="1"/>
</dbReference>
<reference evidence="5 6" key="1">
    <citation type="journal article" date="2009" name="Stand. Genomic Sci.">
        <title>Complete genome sequence of Desulfomicrobium baculatum type strain (X).</title>
        <authorList>
            <person name="Copeland A."/>
            <person name="Spring S."/>
            <person name="Goker M."/>
            <person name="Schneider S."/>
            <person name="Lapidus A."/>
            <person name="Del Rio T.G."/>
            <person name="Tice H."/>
            <person name="Cheng J.F."/>
            <person name="Chen F."/>
            <person name="Nolan M."/>
            <person name="Bruce D."/>
            <person name="Goodwin L."/>
            <person name="Pitluck S."/>
            <person name="Ivanova N."/>
            <person name="Mavrommatis K."/>
            <person name="Ovchinnikova G."/>
            <person name="Pati A."/>
            <person name="Chen A."/>
            <person name="Palaniappan K."/>
            <person name="Land M."/>
            <person name="Hauser L."/>
            <person name="Chang Y.J."/>
            <person name="Jeffries C.C."/>
            <person name="Meincke L."/>
            <person name="Sims D."/>
            <person name="Brettin T."/>
            <person name="Detter J.C."/>
            <person name="Han C."/>
            <person name="Chain P."/>
            <person name="Bristow J."/>
            <person name="Eisen J.A."/>
            <person name="Markowitz V."/>
            <person name="Hugenholtz P."/>
            <person name="Kyrpides N.C."/>
            <person name="Klenk H.P."/>
            <person name="Lucas S."/>
        </authorList>
    </citation>
    <scope>NUCLEOTIDE SEQUENCE [LARGE SCALE GENOMIC DNA]</scope>
    <source>
        <strain evidence="6">DSM 4028 / VKM B-1378 / X</strain>
    </source>
</reference>
<dbReference type="STRING" id="525897.Dbac_1037"/>
<dbReference type="InterPro" id="IPR001789">
    <property type="entry name" value="Sig_transdc_resp-reg_receiver"/>
</dbReference>
<dbReference type="GO" id="GO:0004672">
    <property type="term" value="F:protein kinase activity"/>
    <property type="evidence" value="ECO:0007669"/>
    <property type="project" value="UniProtKB-ARBA"/>
</dbReference>
<dbReference type="eggNOG" id="COG0784">
    <property type="taxonomic scope" value="Bacteria"/>
</dbReference>
<dbReference type="PANTHER" id="PTHR43228">
    <property type="entry name" value="TWO-COMPONENT RESPONSE REGULATOR"/>
    <property type="match status" value="1"/>
</dbReference>
<dbReference type="EMBL" id="CP001629">
    <property type="protein sequence ID" value="ACU89150.1"/>
    <property type="molecule type" value="Genomic_DNA"/>
</dbReference>
<keyword evidence="6" id="KW-1185">Reference proteome</keyword>
<dbReference type="OrthoDB" id="9816343at2"/>
<dbReference type="RefSeq" id="WP_015773248.1">
    <property type="nucleotide sequence ID" value="NC_013173.1"/>
</dbReference>
<dbReference type="PROSITE" id="PS50110">
    <property type="entry name" value="RESPONSE_REGULATORY"/>
    <property type="match status" value="1"/>
</dbReference>
<evidence type="ECO:0000259" key="3">
    <source>
        <dbReference type="PROSITE" id="PS50110"/>
    </source>
</evidence>
<dbReference type="SMART" id="SM00448">
    <property type="entry name" value="REC"/>
    <property type="match status" value="1"/>
</dbReference>
<name>C7LQS1_DESBD</name>
<dbReference type="SUPFAM" id="SSF52172">
    <property type="entry name" value="CheY-like"/>
    <property type="match status" value="1"/>
</dbReference>
<dbReference type="InterPro" id="IPR008207">
    <property type="entry name" value="Sig_transdc_His_kin_Hpt_dom"/>
</dbReference>
<dbReference type="PANTHER" id="PTHR43228:SF1">
    <property type="entry name" value="TWO-COMPONENT RESPONSE REGULATOR ARR22"/>
    <property type="match status" value="1"/>
</dbReference>
<dbReference type="Pfam" id="PF00072">
    <property type="entry name" value="Response_reg"/>
    <property type="match status" value="1"/>
</dbReference>
<dbReference type="eggNOG" id="COG2198">
    <property type="taxonomic scope" value="Bacteria"/>
</dbReference>
<dbReference type="KEGG" id="dba:Dbac_1037"/>
<dbReference type="AlphaFoldDB" id="C7LQS1"/>
<organism evidence="5 6">
    <name type="scientific">Desulfomicrobium baculatum (strain DSM 4028 / VKM B-1378 / X)</name>
    <name type="common">Desulfovibrio baculatus</name>
    <dbReference type="NCBI Taxonomy" id="525897"/>
    <lineage>
        <taxon>Bacteria</taxon>
        <taxon>Pseudomonadati</taxon>
        <taxon>Thermodesulfobacteriota</taxon>
        <taxon>Desulfovibrionia</taxon>
        <taxon>Desulfovibrionales</taxon>
        <taxon>Desulfomicrobiaceae</taxon>
        <taxon>Desulfomicrobium</taxon>
    </lineage>
</organism>
<sequence length="259" mass="28764">MHESNLSCPRKTVLLVDDDEICRCVTSEILENLGVTVHHAADAGRAICLAKANHYDLILLDLYMPSMNGIDLARLLQESGAAAEDRIFLLTGEEPEAVLKKIQAGNTLRIFHKPLDKAQVMSFFSTQKNEELPEAVTAQTVKIKGFDMSLALANFLGNESAFFSILREFPRYGATFISDYSSYLKAKNIKECLRLAHSLKGSSLMIGATEINRVAKELESACYSASDVQRIEEAYKKIEAKILEASESVKNHFQHHGNP</sequence>
<dbReference type="InterPro" id="IPR052048">
    <property type="entry name" value="ST_Response_Regulator"/>
</dbReference>
<dbReference type="Gene3D" id="3.40.50.2300">
    <property type="match status" value="1"/>
</dbReference>
<dbReference type="InterPro" id="IPR011006">
    <property type="entry name" value="CheY-like_superfamily"/>
</dbReference>
<evidence type="ECO:0000313" key="6">
    <source>
        <dbReference type="Proteomes" id="UP000002216"/>
    </source>
</evidence>
<proteinExistence type="predicted"/>
<gene>
    <name evidence="5" type="ordered locus">Dbac_1037</name>
</gene>
<dbReference type="CDD" id="cd00156">
    <property type="entry name" value="REC"/>
    <property type="match status" value="1"/>
</dbReference>
<evidence type="ECO:0000256" key="2">
    <source>
        <dbReference type="PROSITE-ProRule" id="PRU00169"/>
    </source>
</evidence>
<evidence type="ECO:0000256" key="1">
    <source>
        <dbReference type="PROSITE-ProRule" id="PRU00110"/>
    </source>
</evidence>
<dbReference type="Pfam" id="PF01627">
    <property type="entry name" value="Hpt"/>
    <property type="match status" value="1"/>
</dbReference>
<feature type="modified residue" description="4-aspartylphosphate" evidence="2">
    <location>
        <position position="61"/>
    </location>
</feature>